<gene>
    <name evidence="1" type="ORF">OH76DRAFT_1323901</name>
</gene>
<dbReference type="OrthoDB" id="2754048at2759"/>
<reference evidence="1 2" key="1">
    <citation type="journal article" date="2018" name="Biotechnol. Biofuels">
        <title>Integrative visual omics of the white-rot fungus Polyporus brumalis exposes the biotechnological potential of its oxidative enzymes for delignifying raw plant biomass.</title>
        <authorList>
            <person name="Miyauchi S."/>
            <person name="Rancon A."/>
            <person name="Drula E."/>
            <person name="Hage H."/>
            <person name="Chaduli D."/>
            <person name="Favel A."/>
            <person name="Grisel S."/>
            <person name="Henrissat B."/>
            <person name="Herpoel-Gimbert I."/>
            <person name="Ruiz-Duenas F.J."/>
            <person name="Chevret D."/>
            <person name="Hainaut M."/>
            <person name="Lin J."/>
            <person name="Wang M."/>
            <person name="Pangilinan J."/>
            <person name="Lipzen A."/>
            <person name="Lesage-Meessen L."/>
            <person name="Navarro D."/>
            <person name="Riley R."/>
            <person name="Grigoriev I.V."/>
            <person name="Zhou S."/>
            <person name="Raouche S."/>
            <person name="Rosso M.N."/>
        </authorList>
    </citation>
    <scope>NUCLEOTIDE SEQUENCE [LARGE SCALE GENOMIC DNA]</scope>
    <source>
        <strain evidence="1 2">BRFM 1820</strain>
    </source>
</reference>
<dbReference type="SUPFAM" id="SSF81383">
    <property type="entry name" value="F-box domain"/>
    <property type="match status" value="1"/>
</dbReference>
<protein>
    <recommendedName>
        <fullName evidence="3">F-box domain-containing protein</fullName>
    </recommendedName>
</protein>
<evidence type="ECO:0000313" key="1">
    <source>
        <dbReference type="EMBL" id="RDX50845.1"/>
    </source>
</evidence>
<accession>A0A371DE55</accession>
<dbReference type="AlphaFoldDB" id="A0A371DE55"/>
<name>A0A371DE55_9APHY</name>
<feature type="non-terminal residue" evidence="1">
    <location>
        <position position="80"/>
    </location>
</feature>
<dbReference type="InterPro" id="IPR036047">
    <property type="entry name" value="F-box-like_dom_sf"/>
</dbReference>
<proteinExistence type="predicted"/>
<organism evidence="1 2">
    <name type="scientific">Lentinus brumalis</name>
    <dbReference type="NCBI Taxonomy" id="2498619"/>
    <lineage>
        <taxon>Eukaryota</taxon>
        <taxon>Fungi</taxon>
        <taxon>Dikarya</taxon>
        <taxon>Basidiomycota</taxon>
        <taxon>Agaricomycotina</taxon>
        <taxon>Agaricomycetes</taxon>
        <taxon>Polyporales</taxon>
        <taxon>Polyporaceae</taxon>
        <taxon>Lentinus</taxon>
    </lineage>
</organism>
<dbReference type="Proteomes" id="UP000256964">
    <property type="component" value="Unassembled WGS sequence"/>
</dbReference>
<keyword evidence="2" id="KW-1185">Reference proteome</keyword>
<sequence>MPPYLPGEITDHIIGSVSVWEKSTLCNCSLVCHAWLPASRHRLFAKLTIGHEVTYELLVDRVLRSEEMRPYLATTREITL</sequence>
<evidence type="ECO:0008006" key="3">
    <source>
        <dbReference type="Google" id="ProtNLM"/>
    </source>
</evidence>
<dbReference type="EMBL" id="KZ857397">
    <property type="protein sequence ID" value="RDX50845.1"/>
    <property type="molecule type" value="Genomic_DNA"/>
</dbReference>
<evidence type="ECO:0000313" key="2">
    <source>
        <dbReference type="Proteomes" id="UP000256964"/>
    </source>
</evidence>